<dbReference type="VEuPathDB" id="FungiDB:GGTG_04089"/>
<reference evidence="2" key="3">
    <citation type="submission" date="2010-09" db="EMBL/GenBank/DDBJ databases">
        <title>Annotation of Gaeumannomyces graminis var. tritici R3-111a-1.</title>
        <authorList>
            <consortium name="The Broad Institute Genome Sequencing Platform"/>
            <person name="Ma L.-J."/>
            <person name="Dead R."/>
            <person name="Young S.K."/>
            <person name="Zeng Q."/>
            <person name="Gargeya S."/>
            <person name="Fitzgerald M."/>
            <person name="Haas B."/>
            <person name="Abouelleil A."/>
            <person name="Alvarado L."/>
            <person name="Arachchi H.M."/>
            <person name="Berlin A."/>
            <person name="Brown A."/>
            <person name="Chapman S.B."/>
            <person name="Chen Z."/>
            <person name="Dunbar C."/>
            <person name="Freedman E."/>
            <person name="Gearin G."/>
            <person name="Gellesch M."/>
            <person name="Goldberg J."/>
            <person name="Griggs A."/>
            <person name="Gujja S."/>
            <person name="Heiman D."/>
            <person name="Howarth C."/>
            <person name="Larson L."/>
            <person name="Lui A."/>
            <person name="MacDonald P.J.P."/>
            <person name="Mehta T."/>
            <person name="Montmayeur A."/>
            <person name="Murphy C."/>
            <person name="Neiman D."/>
            <person name="Pearson M."/>
            <person name="Priest M."/>
            <person name="Roberts A."/>
            <person name="Saif S."/>
            <person name="Shea T."/>
            <person name="Shenoy N."/>
            <person name="Sisk P."/>
            <person name="Stolte C."/>
            <person name="Sykes S."/>
            <person name="Yandava C."/>
            <person name="Wortman J."/>
            <person name="Nusbaum C."/>
            <person name="Birren B."/>
        </authorList>
    </citation>
    <scope>NUCLEOTIDE SEQUENCE</scope>
    <source>
        <strain evidence="2">R3-111a-1</strain>
    </source>
</reference>
<dbReference type="OrthoDB" id="203796at2759"/>
<keyword evidence="4" id="KW-1185">Reference proteome</keyword>
<dbReference type="RefSeq" id="XP_009220143.1">
    <property type="nucleotide sequence ID" value="XM_009221879.1"/>
</dbReference>
<feature type="compositionally biased region" description="Basic and acidic residues" evidence="1">
    <location>
        <begin position="9"/>
        <end position="24"/>
    </location>
</feature>
<dbReference type="AlphaFoldDB" id="J3NS42"/>
<accession>J3NS42</accession>
<dbReference type="EnsemblFungi" id="EJT78998">
    <property type="protein sequence ID" value="EJT78998"/>
    <property type="gene ID" value="GGTG_04089"/>
</dbReference>
<feature type="compositionally biased region" description="Low complexity" evidence="1">
    <location>
        <begin position="31"/>
        <end position="45"/>
    </location>
</feature>
<dbReference type="GeneID" id="20344547"/>
<name>J3NS42_GAET3</name>
<dbReference type="PANTHER" id="PTHR37848:SF1">
    <property type="entry name" value="SUN DOMAIN-CONTAINING PROTEIN"/>
    <property type="match status" value="1"/>
</dbReference>
<protein>
    <submittedName>
        <fullName evidence="2 3">Uncharacterized protein</fullName>
    </submittedName>
</protein>
<gene>
    <name evidence="3" type="primary">20344547</name>
    <name evidence="2" type="ORF">GGTG_04089</name>
</gene>
<dbReference type="Proteomes" id="UP000006039">
    <property type="component" value="Unassembled WGS sequence"/>
</dbReference>
<dbReference type="EMBL" id="GL385396">
    <property type="protein sequence ID" value="EJT78998.1"/>
    <property type="molecule type" value="Genomic_DNA"/>
</dbReference>
<evidence type="ECO:0000313" key="4">
    <source>
        <dbReference type="Proteomes" id="UP000006039"/>
    </source>
</evidence>
<reference evidence="3" key="4">
    <citation type="journal article" date="2015" name="G3 (Bethesda)">
        <title>Genome sequences of three phytopathogenic species of the Magnaporthaceae family of fungi.</title>
        <authorList>
            <person name="Okagaki L.H."/>
            <person name="Nunes C.C."/>
            <person name="Sailsbery J."/>
            <person name="Clay B."/>
            <person name="Brown D."/>
            <person name="John T."/>
            <person name="Oh Y."/>
            <person name="Young N."/>
            <person name="Fitzgerald M."/>
            <person name="Haas B.J."/>
            <person name="Zeng Q."/>
            <person name="Young S."/>
            <person name="Adiconis X."/>
            <person name="Fan L."/>
            <person name="Levin J.Z."/>
            <person name="Mitchell T.K."/>
            <person name="Okubara P.A."/>
            <person name="Farman M.L."/>
            <person name="Kohn L.M."/>
            <person name="Birren B."/>
            <person name="Ma L.-J."/>
            <person name="Dean R.A."/>
        </authorList>
    </citation>
    <scope>NUCLEOTIDE SEQUENCE</scope>
    <source>
        <strain evidence="3">R3-111a-1</strain>
    </source>
</reference>
<evidence type="ECO:0000313" key="3">
    <source>
        <dbReference type="EnsemblFungi" id="EJT78998"/>
    </source>
</evidence>
<reference evidence="2" key="2">
    <citation type="submission" date="2010-07" db="EMBL/GenBank/DDBJ databases">
        <authorList>
            <consortium name="The Broad Institute Genome Sequencing Platform"/>
            <consortium name="Broad Institute Genome Sequencing Center for Infectious Disease"/>
            <person name="Ma L.-J."/>
            <person name="Dead R."/>
            <person name="Young S."/>
            <person name="Zeng Q."/>
            <person name="Koehrsen M."/>
            <person name="Alvarado L."/>
            <person name="Berlin A."/>
            <person name="Chapman S.B."/>
            <person name="Chen Z."/>
            <person name="Freedman E."/>
            <person name="Gellesch M."/>
            <person name="Goldberg J."/>
            <person name="Griggs A."/>
            <person name="Gujja S."/>
            <person name="Heilman E.R."/>
            <person name="Heiman D."/>
            <person name="Hepburn T."/>
            <person name="Howarth C."/>
            <person name="Jen D."/>
            <person name="Larson L."/>
            <person name="Mehta T."/>
            <person name="Neiman D."/>
            <person name="Pearson M."/>
            <person name="Roberts A."/>
            <person name="Saif S."/>
            <person name="Shea T."/>
            <person name="Shenoy N."/>
            <person name="Sisk P."/>
            <person name="Stolte C."/>
            <person name="Sykes S."/>
            <person name="Walk T."/>
            <person name="White J."/>
            <person name="Yandava C."/>
            <person name="Haas B."/>
            <person name="Nusbaum C."/>
            <person name="Birren B."/>
        </authorList>
    </citation>
    <scope>NUCLEOTIDE SEQUENCE</scope>
    <source>
        <strain evidence="2">R3-111a-1</strain>
    </source>
</reference>
<reference evidence="3" key="5">
    <citation type="submission" date="2018-04" db="UniProtKB">
        <authorList>
            <consortium name="EnsemblFungi"/>
        </authorList>
    </citation>
    <scope>IDENTIFICATION</scope>
    <source>
        <strain evidence="3">R3-111a-1</strain>
    </source>
</reference>
<evidence type="ECO:0000256" key="1">
    <source>
        <dbReference type="SAM" id="MobiDB-lite"/>
    </source>
</evidence>
<dbReference type="PANTHER" id="PTHR37848">
    <property type="entry name" value="EXPRESSED PROTEIN"/>
    <property type="match status" value="1"/>
</dbReference>
<proteinExistence type="predicted"/>
<organism evidence="2">
    <name type="scientific">Gaeumannomyces tritici (strain R3-111a-1)</name>
    <name type="common">Wheat and barley take-all root rot fungus</name>
    <name type="synonym">Gaeumannomyces graminis var. tritici</name>
    <dbReference type="NCBI Taxonomy" id="644352"/>
    <lineage>
        <taxon>Eukaryota</taxon>
        <taxon>Fungi</taxon>
        <taxon>Dikarya</taxon>
        <taxon>Ascomycota</taxon>
        <taxon>Pezizomycotina</taxon>
        <taxon>Sordariomycetes</taxon>
        <taxon>Sordariomycetidae</taxon>
        <taxon>Magnaporthales</taxon>
        <taxon>Magnaporthaceae</taxon>
        <taxon>Gaeumannomyces</taxon>
    </lineage>
</organism>
<reference evidence="4" key="1">
    <citation type="submission" date="2010-07" db="EMBL/GenBank/DDBJ databases">
        <title>The genome sequence of Gaeumannomyces graminis var. tritici strain R3-111a-1.</title>
        <authorList>
            <consortium name="The Broad Institute Genome Sequencing Platform"/>
            <person name="Ma L.-J."/>
            <person name="Dead R."/>
            <person name="Young S."/>
            <person name="Zeng Q."/>
            <person name="Koehrsen M."/>
            <person name="Alvarado L."/>
            <person name="Berlin A."/>
            <person name="Chapman S.B."/>
            <person name="Chen Z."/>
            <person name="Freedman E."/>
            <person name="Gellesch M."/>
            <person name="Goldberg J."/>
            <person name="Griggs A."/>
            <person name="Gujja S."/>
            <person name="Heilman E.R."/>
            <person name="Heiman D."/>
            <person name="Hepburn T."/>
            <person name="Howarth C."/>
            <person name="Jen D."/>
            <person name="Larson L."/>
            <person name="Mehta T."/>
            <person name="Neiman D."/>
            <person name="Pearson M."/>
            <person name="Roberts A."/>
            <person name="Saif S."/>
            <person name="Shea T."/>
            <person name="Shenoy N."/>
            <person name="Sisk P."/>
            <person name="Stolte C."/>
            <person name="Sykes S."/>
            <person name="Walk T."/>
            <person name="White J."/>
            <person name="Yandava C."/>
            <person name="Haas B."/>
            <person name="Nusbaum C."/>
            <person name="Birren B."/>
        </authorList>
    </citation>
    <scope>NUCLEOTIDE SEQUENCE [LARGE SCALE GENOMIC DNA]</scope>
    <source>
        <strain evidence="4">R3-111a-1</strain>
    </source>
</reference>
<sequence>MSASAPTATEEKRQIQQHHSELDHSAQTGESSSAGHPSASTSNPQNPTPPPYSGPSSPSPQDGEADSEQQQRMLQQQLEQQDGGAERRRQPQRYPGLPRLDYSLYSPATFELQPGAAAIKSTATYLSANEQALVSLVRSQATVPPKPVIEIRGSRGRHVDFHVRCNLMSLLVPEDPAGRLDYLRCVSPDEPALRGGAKPKTAPHPGGGTLEAWARAYVRDQSHSKCFVLERQVVNLDVNFIEGQIRTMVAAMGYRGLLTVSVPLLHSRVVVQSPDRVNRFLTSVTTLFTGRSTYEVVKAVWPFATHPKGEPGRRCAVQSEETWWKEWRDPLKFAIATRRSGWVTNEDKLECIMESKGKGVAVDWGPDSLE</sequence>
<dbReference type="HOGENOM" id="CLU_053392_1_0_1"/>
<feature type="compositionally biased region" description="Low complexity" evidence="1">
    <location>
        <begin position="68"/>
        <end position="81"/>
    </location>
</feature>
<feature type="region of interest" description="Disordered" evidence="1">
    <location>
        <begin position="1"/>
        <end position="100"/>
    </location>
</feature>
<dbReference type="eggNOG" id="ENOG502RMYA">
    <property type="taxonomic scope" value="Eukaryota"/>
</dbReference>
<evidence type="ECO:0000313" key="2">
    <source>
        <dbReference type="EMBL" id="EJT78998.1"/>
    </source>
</evidence>